<name>A0A1A9LCG2_9FLAO</name>
<dbReference type="EMBL" id="LXIE01000048">
    <property type="protein sequence ID" value="OAD90372.1"/>
    <property type="molecule type" value="Genomic_DNA"/>
</dbReference>
<dbReference type="OrthoDB" id="1264820at2"/>
<gene>
    <name evidence="1" type="ORF">A7A78_06485</name>
</gene>
<sequence length="269" mass="30857">MKPKTCNCQNPPILSSNFTKKFIGTDTTNGRFGEVSIESCKQCNAKWLHYFVEYESFSQSARWYRGLISEEAVPNIIPTNAIAYLKSLEWHLFGGSYFNSTGERGSGNISVDLYKQYILGSLNENEILISEFENIQKIGILNVDTLNIDWQPTQILNNNGFSGFSQKIGEQRFTFFRHKNKLNILAETQLIEIDAETESHLKRVGTELVFSISKNGTVLFEQRHKQIESIVPIKDDPTPFVEAEDFDLRILIHNVLTENGRRDRMFNTD</sequence>
<evidence type="ECO:0000313" key="2">
    <source>
        <dbReference type="Proteomes" id="UP000077552"/>
    </source>
</evidence>
<comment type="caution">
    <text evidence="1">The sequence shown here is derived from an EMBL/GenBank/DDBJ whole genome shotgun (WGS) entry which is preliminary data.</text>
</comment>
<keyword evidence="2" id="KW-1185">Reference proteome</keyword>
<evidence type="ECO:0000313" key="1">
    <source>
        <dbReference type="EMBL" id="OAD90372.1"/>
    </source>
</evidence>
<protein>
    <submittedName>
        <fullName evidence="1">Uncharacterized protein</fullName>
    </submittedName>
</protein>
<dbReference type="Proteomes" id="UP000077552">
    <property type="component" value="Unassembled WGS sequence"/>
</dbReference>
<reference evidence="1 2" key="1">
    <citation type="submission" date="2016-05" db="EMBL/GenBank/DDBJ databases">
        <title>Genome sequencing of Vitellibacter soesokkakensis RSSK-12.</title>
        <authorList>
            <person name="Thevarajoo S."/>
            <person name="Selvaratnam C."/>
            <person name="Goh K.M."/>
            <person name="Chan K.-G."/>
            <person name="Chong C.S."/>
        </authorList>
    </citation>
    <scope>NUCLEOTIDE SEQUENCE [LARGE SCALE GENOMIC DNA]</scope>
    <source>
        <strain evidence="1 2">RSSK-12</strain>
    </source>
</reference>
<dbReference type="RefSeq" id="WP_068762883.1">
    <property type="nucleotide sequence ID" value="NZ_LXIE01000048.1"/>
</dbReference>
<proteinExistence type="predicted"/>
<organism evidence="1 2">
    <name type="scientific">Aequorivita soesokkakensis</name>
    <dbReference type="NCBI Taxonomy" id="1385699"/>
    <lineage>
        <taxon>Bacteria</taxon>
        <taxon>Pseudomonadati</taxon>
        <taxon>Bacteroidota</taxon>
        <taxon>Flavobacteriia</taxon>
        <taxon>Flavobacteriales</taxon>
        <taxon>Flavobacteriaceae</taxon>
        <taxon>Aequorivita</taxon>
    </lineage>
</organism>
<dbReference type="AlphaFoldDB" id="A0A1A9LCG2"/>
<dbReference type="STRING" id="1385699.A7A78_06485"/>
<accession>A0A1A9LCG2</accession>